<dbReference type="Pfam" id="PF12874">
    <property type="entry name" value="zf-met"/>
    <property type="match status" value="2"/>
</dbReference>
<feature type="region of interest" description="Disordered" evidence="1">
    <location>
        <begin position="123"/>
        <end position="155"/>
    </location>
</feature>
<dbReference type="SUPFAM" id="SSF57667">
    <property type="entry name" value="beta-beta-alpha zinc fingers"/>
    <property type="match status" value="1"/>
</dbReference>
<dbReference type="InterPro" id="IPR013087">
    <property type="entry name" value="Znf_C2H2_type"/>
</dbReference>
<protein>
    <recommendedName>
        <fullName evidence="2">C2H2-type domain-containing protein</fullName>
    </recommendedName>
</protein>
<reference evidence="3" key="1">
    <citation type="journal article" date="2020" name="Nature">
        <title>Giant virus diversity and host interactions through global metagenomics.</title>
        <authorList>
            <person name="Schulz F."/>
            <person name="Roux S."/>
            <person name="Paez-Espino D."/>
            <person name="Jungbluth S."/>
            <person name="Walsh D.A."/>
            <person name="Denef V.J."/>
            <person name="McMahon K.D."/>
            <person name="Konstantinidis K.T."/>
            <person name="Eloe-Fadrosh E.A."/>
            <person name="Kyrpides N.C."/>
            <person name="Woyke T."/>
        </authorList>
    </citation>
    <scope>NUCLEOTIDE SEQUENCE</scope>
    <source>
        <strain evidence="3">GVMAG-M-3300023179-59</strain>
    </source>
</reference>
<feature type="domain" description="C2H2-type" evidence="2">
    <location>
        <begin position="57"/>
        <end position="81"/>
    </location>
</feature>
<feature type="domain" description="C2H2-type" evidence="2">
    <location>
        <begin position="17"/>
        <end position="41"/>
    </location>
</feature>
<dbReference type="Gene3D" id="3.30.160.60">
    <property type="entry name" value="Classic Zinc Finger"/>
    <property type="match status" value="1"/>
</dbReference>
<feature type="compositionally biased region" description="Acidic residues" evidence="1">
    <location>
        <begin position="130"/>
        <end position="142"/>
    </location>
</feature>
<dbReference type="AlphaFoldDB" id="A0A6C0H250"/>
<organism evidence="3">
    <name type="scientific">viral metagenome</name>
    <dbReference type="NCBI Taxonomy" id="1070528"/>
    <lineage>
        <taxon>unclassified sequences</taxon>
        <taxon>metagenomes</taxon>
        <taxon>organismal metagenomes</taxon>
    </lineage>
</organism>
<evidence type="ECO:0000256" key="1">
    <source>
        <dbReference type="SAM" id="MobiDB-lite"/>
    </source>
</evidence>
<dbReference type="InterPro" id="IPR036236">
    <property type="entry name" value="Znf_C2H2_sf"/>
</dbReference>
<evidence type="ECO:0000313" key="3">
    <source>
        <dbReference type="EMBL" id="QHT74306.1"/>
    </source>
</evidence>
<evidence type="ECO:0000259" key="2">
    <source>
        <dbReference type="SMART" id="SM00355"/>
    </source>
</evidence>
<sequence>MDSISNDKNIDKETCLFFCEICDYTTGYKKDYNRHLLSKKHKKREAENEPENTGCIYTCECCDFKTIYKYNYSAHMSSKKHLYNSNLNNSSNQCITCKKQYSSQKNLWRHKKRCNAGVDITEQKNRESDSDVEDDTYTDSDSEDKLEYSSDNTQKQSIDAQVTSGFTMTPEMFIHMYKQNNEFQMLMLEQQKYMLDKIGSMGNNSNNNSVNSINTANCNNKTFNIQFFLNEHCKNAIDINDFVKTLDYSTKNLESNMRLGYTGGISKMITDKIRNTPVEERPLHCCDEKREKLYIRNNGEWITGNDSRDKIQSVIADIANNNYRTFQQWVRENPSCLTLDTPAYEKYTAIYNGVFGSRTDDEEVKHVKKILSNIINDIVIEKDKYLV</sequence>
<accession>A0A6C0H250</accession>
<feature type="domain" description="C2H2-type" evidence="2">
    <location>
        <begin position="92"/>
        <end position="112"/>
    </location>
</feature>
<dbReference type="SMART" id="SM00355">
    <property type="entry name" value="ZnF_C2H2"/>
    <property type="match status" value="3"/>
</dbReference>
<dbReference type="EMBL" id="MN739849">
    <property type="protein sequence ID" value="QHT74306.1"/>
    <property type="molecule type" value="Genomic_DNA"/>
</dbReference>
<proteinExistence type="predicted"/>
<name>A0A6C0H250_9ZZZZ</name>